<dbReference type="AlphaFoldDB" id="A0A7C3LRC5"/>
<proteinExistence type="predicted"/>
<dbReference type="SUPFAM" id="SSF53098">
    <property type="entry name" value="Ribonuclease H-like"/>
    <property type="match status" value="1"/>
</dbReference>
<protein>
    <recommendedName>
        <fullName evidence="1">Transposase IS4-like domain-containing protein</fullName>
    </recommendedName>
</protein>
<sequence length="449" mass="51742">MTNSEPMLSFSSLVACARERFVQLSDPRKRVTDDSYPLVDAVTSALAMFHFQDPSLLQFQKALEDSERVSNLSTMFQVSKVPKSSQMRTILDGVSPAEILPVFDDVFRRVDAGKLLHKFRCLSGRYLFLLDASEYFSSKKRSCPGCLKAVQQDGSVRYHHNILQVALANPGFPQVLPITAEEIRQLDGKDKQDCEINAAMRLIPRLVASHPHMDIVIVADGLYSHVPFVQLLRQHGVSFILVAKPGDHVALFEDLKGLREAGAVGRIERTDRKGRRHLYEYCHEVSLRSDAKEKVNWFSYRLINENGEVGYQNTWITDLRVTAQNVEELAEAGRSRWKIENENFNTLKNQGYHIEHNFGHGKTHLSYIMFLLNLLAFTIHQILEVRDVLLQKVYKKIGSRKEMWVQIRALVDLIVFDSWKDLLRFILDKRFRRSFQLTGRWNSFNDRGF</sequence>
<comment type="caution">
    <text evidence="2">The sequence shown here is derived from an EMBL/GenBank/DDBJ whole genome shotgun (WGS) entry which is preliminary data.</text>
</comment>
<evidence type="ECO:0000313" key="2">
    <source>
        <dbReference type="EMBL" id="HFT92805.1"/>
    </source>
</evidence>
<organism evidence="2">
    <name type="scientific">Leptospirillum ferriphilum</name>
    <dbReference type="NCBI Taxonomy" id="178606"/>
    <lineage>
        <taxon>Bacteria</taxon>
        <taxon>Pseudomonadati</taxon>
        <taxon>Nitrospirota</taxon>
        <taxon>Nitrospiria</taxon>
        <taxon>Nitrospirales</taxon>
        <taxon>Nitrospiraceae</taxon>
        <taxon>Leptospirillum</taxon>
    </lineage>
</organism>
<feature type="domain" description="Transposase IS4-like" evidence="1">
    <location>
        <begin position="213"/>
        <end position="373"/>
    </location>
</feature>
<name>A0A7C3LRC5_9BACT</name>
<dbReference type="EMBL" id="DTMM01000051">
    <property type="protein sequence ID" value="HFT92805.1"/>
    <property type="molecule type" value="Genomic_DNA"/>
</dbReference>
<evidence type="ECO:0000259" key="1">
    <source>
        <dbReference type="Pfam" id="PF01609"/>
    </source>
</evidence>
<reference evidence="2" key="1">
    <citation type="journal article" date="2020" name="mSystems">
        <title>Genome- and Community-Level Interaction Insights into Carbon Utilization and Element Cycling Functions of Hydrothermarchaeota in Hydrothermal Sediment.</title>
        <authorList>
            <person name="Zhou Z."/>
            <person name="Liu Y."/>
            <person name="Xu W."/>
            <person name="Pan J."/>
            <person name="Luo Z.H."/>
            <person name="Li M."/>
        </authorList>
    </citation>
    <scope>NUCLEOTIDE SEQUENCE [LARGE SCALE GENOMIC DNA]</scope>
    <source>
        <strain evidence="2">SpSt-902</strain>
    </source>
</reference>
<dbReference type="InterPro" id="IPR012337">
    <property type="entry name" value="RNaseH-like_sf"/>
</dbReference>
<dbReference type="GO" id="GO:0006313">
    <property type="term" value="P:DNA transposition"/>
    <property type="evidence" value="ECO:0007669"/>
    <property type="project" value="InterPro"/>
</dbReference>
<gene>
    <name evidence="2" type="ORF">ENX03_02465</name>
</gene>
<dbReference type="GO" id="GO:0004803">
    <property type="term" value="F:transposase activity"/>
    <property type="evidence" value="ECO:0007669"/>
    <property type="project" value="InterPro"/>
</dbReference>
<dbReference type="InterPro" id="IPR002559">
    <property type="entry name" value="Transposase_11"/>
</dbReference>
<dbReference type="GO" id="GO:0003677">
    <property type="term" value="F:DNA binding"/>
    <property type="evidence" value="ECO:0007669"/>
    <property type="project" value="InterPro"/>
</dbReference>
<dbReference type="Pfam" id="PF01609">
    <property type="entry name" value="DDE_Tnp_1"/>
    <property type="match status" value="1"/>
</dbReference>
<accession>A0A7C3LRC5</accession>